<organism evidence="2 3">
    <name type="scientific">Nocardiopsis suaedae</name>
    <dbReference type="NCBI Taxonomy" id="3018444"/>
    <lineage>
        <taxon>Bacteria</taxon>
        <taxon>Bacillati</taxon>
        <taxon>Actinomycetota</taxon>
        <taxon>Actinomycetes</taxon>
        <taxon>Streptosporangiales</taxon>
        <taxon>Nocardiopsidaceae</taxon>
        <taxon>Nocardiopsis</taxon>
    </lineage>
</organism>
<dbReference type="EMBL" id="JAQFWP010000029">
    <property type="protein sequence ID" value="MDA2806069.1"/>
    <property type="molecule type" value="Genomic_DNA"/>
</dbReference>
<dbReference type="PROSITE" id="PS51257">
    <property type="entry name" value="PROKAR_LIPOPROTEIN"/>
    <property type="match status" value="1"/>
</dbReference>
<dbReference type="InterPro" id="IPR051704">
    <property type="entry name" value="FAD_aromatic-hydroxylase"/>
</dbReference>
<reference evidence="2" key="1">
    <citation type="submission" date="2023-01" db="EMBL/GenBank/DDBJ databases">
        <title>Draft genome sequence of Nocardiopsis sp. LSu2-4 isolated from halophytes.</title>
        <authorList>
            <person name="Duangmal K."/>
            <person name="Chantavorakit T."/>
        </authorList>
    </citation>
    <scope>NUCLEOTIDE SEQUENCE</scope>
    <source>
        <strain evidence="2">LSu2-4</strain>
    </source>
</reference>
<dbReference type="InterPro" id="IPR002938">
    <property type="entry name" value="FAD-bd"/>
</dbReference>
<dbReference type="Pfam" id="PF01494">
    <property type="entry name" value="FAD_binding_3"/>
    <property type="match status" value="1"/>
</dbReference>
<evidence type="ECO:0000313" key="3">
    <source>
        <dbReference type="Proteomes" id="UP001165685"/>
    </source>
</evidence>
<dbReference type="RefSeq" id="WP_270678715.1">
    <property type="nucleotide sequence ID" value="NZ_JAQFWP010000029.1"/>
</dbReference>
<proteinExistence type="predicted"/>
<name>A0ABT4TMZ7_9ACTN</name>
<dbReference type="Proteomes" id="UP001165685">
    <property type="component" value="Unassembled WGS sequence"/>
</dbReference>
<gene>
    <name evidence="2" type="ORF">O4U47_16265</name>
</gene>
<accession>A0ABT4TMZ7</accession>
<dbReference type="Gene3D" id="3.30.9.10">
    <property type="entry name" value="D-Amino Acid Oxidase, subunit A, domain 2"/>
    <property type="match status" value="1"/>
</dbReference>
<protein>
    <submittedName>
        <fullName evidence="2">FAD-dependent monooxygenase</fullName>
    </submittedName>
</protein>
<dbReference type="SUPFAM" id="SSF51905">
    <property type="entry name" value="FAD/NAD(P)-binding domain"/>
    <property type="match status" value="1"/>
</dbReference>
<dbReference type="GO" id="GO:0004497">
    <property type="term" value="F:monooxygenase activity"/>
    <property type="evidence" value="ECO:0007669"/>
    <property type="project" value="UniProtKB-KW"/>
</dbReference>
<sequence length="371" mass="39741">MKILVSGAGIAGLACAHGLGARGHAVTVVEHAPRLRLAGTPVDIRGDALAAADRMGLLGRIRERRLRMSELSRFVDADGAPVARVPVARTGDSPDDVELLRGDLVRLLADALPDTAAVRFDDSVEALADDGDGVDARFRSGGSDRYDLVVGADGQHSQVRGLVFGPESGYLRHLGVYIALADLPGAAPSDEVNLVHNVPGMMAGVFRYGDRTVAVLQFRSGPLDYDHRDLEAQKRILAEAFAGQRSWRIPELVEAALADPALFFDSAGQIRMPGWHRGRVVLVGDAGYAPAFLSGRGASLALTGAQFLAEELERCGGDPTAAFERYTDRQRPYVKRAQDRVHASRDRLVPATWADIAARNDALRAAETAAR</sequence>
<dbReference type="InterPro" id="IPR036188">
    <property type="entry name" value="FAD/NAD-bd_sf"/>
</dbReference>
<evidence type="ECO:0000259" key="1">
    <source>
        <dbReference type="Pfam" id="PF01494"/>
    </source>
</evidence>
<keyword evidence="2" id="KW-0503">Monooxygenase</keyword>
<dbReference type="Gene3D" id="3.50.50.60">
    <property type="entry name" value="FAD/NAD(P)-binding domain"/>
    <property type="match status" value="1"/>
</dbReference>
<dbReference type="PANTHER" id="PTHR46865:SF2">
    <property type="entry name" value="MONOOXYGENASE"/>
    <property type="match status" value="1"/>
</dbReference>
<feature type="domain" description="FAD-binding" evidence="1">
    <location>
        <begin position="2"/>
        <end position="339"/>
    </location>
</feature>
<keyword evidence="3" id="KW-1185">Reference proteome</keyword>
<comment type="caution">
    <text evidence="2">The sequence shown here is derived from an EMBL/GenBank/DDBJ whole genome shotgun (WGS) entry which is preliminary data.</text>
</comment>
<evidence type="ECO:0000313" key="2">
    <source>
        <dbReference type="EMBL" id="MDA2806069.1"/>
    </source>
</evidence>
<keyword evidence="2" id="KW-0560">Oxidoreductase</keyword>
<dbReference type="PANTHER" id="PTHR46865">
    <property type="entry name" value="OXIDOREDUCTASE-RELATED"/>
    <property type="match status" value="1"/>
</dbReference>
<dbReference type="PRINTS" id="PR00420">
    <property type="entry name" value="RNGMNOXGNASE"/>
</dbReference>